<name>A0AAV4VYF2_CAEEX</name>
<comment type="caution">
    <text evidence="1">The sequence shown here is derived from an EMBL/GenBank/DDBJ whole genome shotgun (WGS) entry which is preliminary data.</text>
</comment>
<dbReference type="EMBL" id="BPLR01015323">
    <property type="protein sequence ID" value="GIY75311.1"/>
    <property type="molecule type" value="Genomic_DNA"/>
</dbReference>
<proteinExistence type="predicted"/>
<dbReference type="AlphaFoldDB" id="A0AAV4VYF2"/>
<accession>A0AAV4VYF2</accession>
<reference evidence="1 2" key="1">
    <citation type="submission" date="2021-06" db="EMBL/GenBank/DDBJ databases">
        <title>Caerostris extrusa draft genome.</title>
        <authorList>
            <person name="Kono N."/>
            <person name="Arakawa K."/>
        </authorList>
    </citation>
    <scope>NUCLEOTIDE SEQUENCE [LARGE SCALE GENOMIC DNA]</scope>
</reference>
<dbReference type="Proteomes" id="UP001054945">
    <property type="component" value="Unassembled WGS sequence"/>
</dbReference>
<evidence type="ECO:0000313" key="2">
    <source>
        <dbReference type="Proteomes" id="UP001054945"/>
    </source>
</evidence>
<sequence>MQRINKRLGTEQEKMPKYLRVTVAAVFGTRRGGFSEACTSRVRKALTSVGHVRHRPAQNGPDRQTFFPLHFAGFCYGYARLHREKSLPTNRSLEMETAMASWYKKV</sequence>
<keyword evidence="2" id="KW-1185">Reference proteome</keyword>
<evidence type="ECO:0000313" key="1">
    <source>
        <dbReference type="EMBL" id="GIY75311.1"/>
    </source>
</evidence>
<protein>
    <submittedName>
        <fullName evidence="1">Uncharacterized protein</fullName>
    </submittedName>
</protein>
<organism evidence="1 2">
    <name type="scientific">Caerostris extrusa</name>
    <name type="common">Bark spider</name>
    <name type="synonym">Caerostris bankana</name>
    <dbReference type="NCBI Taxonomy" id="172846"/>
    <lineage>
        <taxon>Eukaryota</taxon>
        <taxon>Metazoa</taxon>
        <taxon>Ecdysozoa</taxon>
        <taxon>Arthropoda</taxon>
        <taxon>Chelicerata</taxon>
        <taxon>Arachnida</taxon>
        <taxon>Araneae</taxon>
        <taxon>Araneomorphae</taxon>
        <taxon>Entelegynae</taxon>
        <taxon>Araneoidea</taxon>
        <taxon>Araneidae</taxon>
        <taxon>Caerostris</taxon>
    </lineage>
</organism>
<gene>
    <name evidence="1" type="ORF">CEXT_485691</name>
</gene>